<dbReference type="PANTHER" id="PTHR28596">
    <property type="entry name" value="BBSOME-INTERACTING PROTEIN 1"/>
    <property type="match status" value="1"/>
</dbReference>
<evidence type="ECO:0000256" key="1">
    <source>
        <dbReference type="SAM" id="MobiDB-lite"/>
    </source>
</evidence>
<dbReference type="Proteomes" id="UP001608902">
    <property type="component" value="Unassembled WGS sequence"/>
</dbReference>
<accession>A0ABD6EN09</accession>
<name>A0ABD6EN09_9BILA</name>
<gene>
    <name evidence="2" type="ORF">AB6A40_006248</name>
</gene>
<dbReference type="EMBL" id="JBGFUD010004317">
    <property type="protein sequence ID" value="MFH4979539.1"/>
    <property type="molecule type" value="Genomic_DNA"/>
</dbReference>
<dbReference type="PANTHER" id="PTHR28596:SF1">
    <property type="entry name" value="BBSOME-INTERACTING PROTEIN 1"/>
    <property type="match status" value="1"/>
</dbReference>
<dbReference type="AlphaFoldDB" id="A0ABD6EN09"/>
<evidence type="ECO:0000313" key="2">
    <source>
        <dbReference type="EMBL" id="MFH4979539.1"/>
    </source>
</evidence>
<dbReference type="InterPro" id="IPR028233">
    <property type="entry name" value="BBIP10"/>
</dbReference>
<sequence length="115" mass="13383">MYLRNTSNIRERSYGNTSDRILLLRMANIPKEVLGVENGLVFDEEIFTAVFCKPKLIPLKSITLEKLERMQKESVEKMNEMENKPSDEPTEMKDENVDKKSVQKTDIWTADNEQS</sequence>
<keyword evidence="3" id="KW-1185">Reference proteome</keyword>
<proteinExistence type="predicted"/>
<reference evidence="2 3" key="1">
    <citation type="submission" date="2024-08" db="EMBL/GenBank/DDBJ databases">
        <title>Gnathostoma spinigerum genome.</title>
        <authorList>
            <person name="Gonzalez-Bertolin B."/>
            <person name="Monzon S."/>
            <person name="Zaballos A."/>
            <person name="Jimenez P."/>
            <person name="Dekumyoy P."/>
            <person name="Varona S."/>
            <person name="Cuesta I."/>
            <person name="Sumanam S."/>
            <person name="Adisakwattana P."/>
            <person name="Gasser R.B."/>
            <person name="Hernandez-Gonzalez A."/>
            <person name="Young N.D."/>
            <person name="Perteguer M.J."/>
        </authorList>
    </citation>
    <scope>NUCLEOTIDE SEQUENCE [LARGE SCALE GENOMIC DNA]</scope>
    <source>
        <strain evidence="2">AL3</strain>
        <tissue evidence="2">Liver</tissue>
    </source>
</reference>
<evidence type="ECO:0000313" key="3">
    <source>
        <dbReference type="Proteomes" id="UP001608902"/>
    </source>
</evidence>
<protein>
    <submittedName>
        <fullName evidence="2">Uncharacterized protein</fullName>
    </submittedName>
</protein>
<dbReference type="Pfam" id="PF14777">
    <property type="entry name" value="BBIP10"/>
    <property type="match status" value="1"/>
</dbReference>
<organism evidence="2 3">
    <name type="scientific">Gnathostoma spinigerum</name>
    <dbReference type="NCBI Taxonomy" id="75299"/>
    <lineage>
        <taxon>Eukaryota</taxon>
        <taxon>Metazoa</taxon>
        <taxon>Ecdysozoa</taxon>
        <taxon>Nematoda</taxon>
        <taxon>Chromadorea</taxon>
        <taxon>Rhabditida</taxon>
        <taxon>Spirurina</taxon>
        <taxon>Gnathostomatomorpha</taxon>
        <taxon>Gnathostomatoidea</taxon>
        <taxon>Gnathostomatidae</taxon>
        <taxon>Gnathostoma</taxon>
    </lineage>
</organism>
<feature type="region of interest" description="Disordered" evidence="1">
    <location>
        <begin position="73"/>
        <end position="115"/>
    </location>
</feature>
<comment type="caution">
    <text evidence="2">The sequence shown here is derived from an EMBL/GenBank/DDBJ whole genome shotgun (WGS) entry which is preliminary data.</text>
</comment>
<feature type="compositionally biased region" description="Basic and acidic residues" evidence="1">
    <location>
        <begin position="73"/>
        <end position="103"/>
    </location>
</feature>